<organism evidence="6 7">
    <name type="scientific">Chelatococcus asaccharovorans</name>
    <dbReference type="NCBI Taxonomy" id="28210"/>
    <lineage>
        <taxon>Bacteria</taxon>
        <taxon>Pseudomonadati</taxon>
        <taxon>Pseudomonadota</taxon>
        <taxon>Alphaproteobacteria</taxon>
        <taxon>Hyphomicrobiales</taxon>
        <taxon>Chelatococcaceae</taxon>
        <taxon>Chelatococcus</taxon>
    </lineage>
</organism>
<dbReference type="AlphaFoldDB" id="A0A2V3TZ48"/>
<dbReference type="SMART" id="SM00342">
    <property type="entry name" value="HTH_ARAC"/>
    <property type="match status" value="1"/>
</dbReference>
<evidence type="ECO:0000256" key="4">
    <source>
        <dbReference type="SAM" id="MobiDB-lite"/>
    </source>
</evidence>
<dbReference type="PANTHER" id="PTHR46796">
    <property type="entry name" value="HTH-TYPE TRANSCRIPTIONAL ACTIVATOR RHAS-RELATED"/>
    <property type="match status" value="1"/>
</dbReference>
<dbReference type="Gene3D" id="1.10.10.60">
    <property type="entry name" value="Homeodomain-like"/>
    <property type="match status" value="1"/>
</dbReference>
<evidence type="ECO:0000313" key="6">
    <source>
        <dbReference type="EMBL" id="PXW55172.1"/>
    </source>
</evidence>
<dbReference type="SUPFAM" id="SSF46689">
    <property type="entry name" value="Homeodomain-like"/>
    <property type="match status" value="1"/>
</dbReference>
<dbReference type="PRINTS" id="PR00032">
    <property type="entry name" value="HTHARAC"/>
</dbReference>
<dbReference type="PANTHER" id="PTHR46796:SF6">
    <property type="entry name" value="ARAC SUBFAMILY"/>
    <property type="match status" value="1"/>
</dbReference>
<keyword evidence="7" id="KW-1185">Reference proteome</keyword>
<keyword evidence="3" id="KW-0804">Transcription</keyword>
<accession>A0A2V3TZ48</accession>
<dbReference type="Pfam" id="PF12833">
    <property type="entry name" value="HTH_18"/>
    <property type="match status" value="1"/>
</dbReference>
<keyword evidence="1" id="KW-0805">Transcription regulation</keyword>
<feature type="domain" description="HTH araC/xylS-type" evidence="5">
    <location>
        <begin position="221"/>
        <end position="320"/>
    </location>
</feature>
<reference evidence="6 7" key="1">
    <citation type="submission" date="2018-05" db="EMBL/GenBank/DDBJ databases">
        <title>Genomic Encyclopedia of Type Strains, Phase IV (KMG-IV): sequencing the most valuable type-strain genomes for metagenomic binning, comparative biology and taxonomic classification.</title>
        <authorList>
            <person name="Goeker M."/>
        </authorList>
    </citation>
    <scope>NUCLEOTIDE SEQUENCE [LARGE SCALE GENOMIC DNA]</scope>
    <source>
        <strain evidence="6 7">DSM 6462</strain>
    </source>
</reference>
<proteinExistence type="predicted"/>
<sequence>MATFSHPSSGAAAGGVFVRHFSTGELPVQDQFGAWRSMLSDTIDLLPTSESSGPFEADFSSWTFGDIVLTRTFYTNAPERHWLHRPKSFLDHWCVVLAHERGRGSAYPDFRSPAHLSFRSLAMPFEGKARDTEVLTLFLPRDFCRDEREDFERAHGLEINPELGAILAGHMESLAQHLPHISAEHAQGLAVATRSLVAACITSRRPHGDAERMSLSDLLIGRIRIAVRQNMASPEFNPDQLARLMAMSRSKLYRLFEQTGGVAHFINRERLQEAHRRLAAPRDALPIHIIGNEVGFTDHSTFSRAFRREFGYSPSEVRERSIARHGAAPFDVLAGDKATDDDTSSPAGVGTGDQHPPSSIGRMPRWES</sequence>
<dbReference type="RefSeq" id="WP_170147376.1">
    <property type="nucleotide sequence ID" value="NZ_JAHBRY010000003.1"/>
</dbReference>
<dbReference type="PROSITE" id="PS00041">
    <property type="entry name" value="HTH_ARAC_FAMILY_1"/>
    <property type="match status" value="1"/>
</dbReference>
<keyword evidence="2" id="KW-0238">DNA-binding</keyword>
<name>A0A2V3TZ48_9HYPH</name>
<dbReference type="Proteomes" id="UP000248021">
    <property type="component" value="Unassembled WGS sequence"/>
</dbReference>
<comment type="caution">
    <text evidence="6">The sequence shown here is derived from an EMBL/GenBank/DDBJ whole genome shotgun (WGS) entry which is preliminary data.</text>
</comment>
<dbReference type="InterPro" id="IPR018062">
    <property type="entry name" value="HTH_AraC-typ_CS"/>
</dbReference>
<gene>
    <name evidence="6" type="ORF">C7450_110111</name>
</gene>
<dbReference type="GO" id="GO:0043565">
    <property type="term" value="F:sequence-specific DNA binding"/>
    <property type="evidence" value="ECO:0007669"/>
    <property type="project" value="InterPro"/>
</dbReference>
<dbReference type="GO" id="GO:0003700">
    <property type="term" value="F:DNA-binding transcription factor activity"/>
    <property type="evidence" value="ECO:0007669"/>
    <property type="project" value="InterPro"/>
</dbReference>
<dbReference type="PROSITE" id="PS01124">
    <property type="entry name" value="HTH_ARAC_FAMILY_2"/>
    <property type="match status" value="1"/>
</dbReference>
<evidence type="ECO:0000256" key="3">
    <source>
        <dbReference type="ARBA" id="ARBA00023163"/>
    </source>
</evidence>
<evidence type="ECO:0000259" key="5">
    <source>
        <dbReference type="PROSITE" id="PS01124"/>
    </source>
</evidence>
<feature type="region of interest" description="Disordered" evidence="4">
    <location>
        <begin position="328"/>
        <end position="368"/>
    </location>
</feature>
<evidence type="ECO:0000313" key="7">
    <source>
        <dbReference type="Proteomes" id="UP000248021"/>
    </source>
</evidence>
<dbReference type="InterPro" id="IPR009057">
    <property type="entry name" value="Homeodomain-like_sf"/>
</dbReference>
<evidence type="ECO:0000256" key="2">
    <source>
        <dbReference type="ARBA" id="ARBA00023125"/>
    </source>
</evidence>
<dbReference type="InterPro" id="IPR020449">
    <property type="entry name" value="Tscrpt_reg_AraC-type_HTH"/>
</dbReference>
<dbReference type="InterPro" id="IPR050204">
    <property type="entry name" value="AraC_XylS_family_regulators"/>
</dbReference>
<protein>
    <submittedName>
        <fullName evidence="6">AraC family transcriptional regulator</fullName>
    </submittedName>
</protein>
<dbReference type="InterPro" id="IPR018060">
    <property type="entry name" value="HTH_AraC"/>
</dbReference>
<evidence type="ECO:0000256" key="1">
    <source>
        <dbReference type="ARBA" id="ARBA00023015"/>
    </source>
</evidence>
<dbReference type="EMBL" id="QJJK01000010">
    <property type="protein sequence ID" value="PXW55172.1"/>
    <property type="molecule type" value="Genomic_DNA"/>
</dbReference>